<evidence type="ECO:0000256" key="3">
    <source>
        <dbReference type="ARBA" id="ARBA00022553"/>
    </source>
</evidence>
<dbReference type="InterPro" id="IPR036291">
    <property type="entry name" value="NAD(P)-bd_dom_sf"/>
</dbReference>
<feature type="region of interest" description="Disordered" evidence="5">
    <location>
        <begin position="576"/>
        <end position="628"/>
    </location>
</feature>
<dbReference type="Pfam" id="PF13193">
    <property type="entry name" value="AMP-binding_C"/>
    <property type="match status" value="1"/>
</dbReference>
<dbReference type="SUPFAM" id="SSF47336">
    <property type="entry name" value="ACP-like"/>
    <property type="match status" value="1"/>
</dbReference>
<dbReference type="InterPro" id="IPR023213">
    <property type="entry name" value="CAT-like_dom_sf"/>
</dbReference>
<dbReference type="PROSITE" id="PS50075">
    <property type="entry name" value="CARRIER"/>
    <property type="match status" value="1"/>
</dbReference>
<dbReference type="InterPro" id="IPR045851">
    <property type="entry name" value="AMP-bd_C_sf"/>
</dbReference>
<sequence length="1475" mass="156453">MPTPDRRSAPPPEHRPLLAAQEGIWAGQQLDTESPAYNTAEYLRIAGPVDTAVFDRALHRVVAETEALNATFDTDDSGRPRQAATPAGDWRTHIADLTAEPDPHAAALAWMDRDTARAVDLTRGPVFGHALLRTGPQEHLWYHRVHHIALDGFGLSLVARRVAEVYSCLMAGDPVPESGFGTLDSVRGEEAAYLASARHTQDRTYWTDRYADHPPVATPADRSALPAHTFHRHVTDLDPAAAHRLRTGARELSVTWSEVLLAVTAAHLHRLTGAPEIVLSLPATGRLGSVSLRVPATVRNILPLRVPVAPDDGLRDLAPRVSRELRAGLPHQRYRYERLRRDLKLVGGGRRLSGPGVNIMPFEYDLRFAGHPSTVHNVSAGPVDDLAVNVYDRGDGTGLRVAVDANPDLYTEAETAAFQEGLLALLEQALTDPGRPLGGPRAHRTVAVLDGGPLPAPARPVLSLIADHATRGGGAVAVEHAGERLTYARLLGAARDVARRVTALGVGGGDVVAVALPRGTDAVTAVLGVLMSGAAYCPLDPKAPAERTARLLADTAPALVLTTADRAADFADHTVLPLHEPDPAPAGAHTSSAKGDSAGARSTARRRSELGPLDGHESQGPGPRHFAAPAVEDPAYVLHTSGSTGRPKGVQVSHGALAHFVAAATHRYGLRREDRVLQFAPLHFDASVEEIFLTLCAGATLVIRPDDMTESVPGFLDACARLRVTVLDLPTAYWHEVAHTVSTGAAALPRAVRTVVVGGEPALPERVERWRKAVGTSVALLNTYGPTEATVVATVADLHDPGLGTGDVPVGLPLPGTRAAVLDGELYLLGPALADGYRPEVPDSARFAPLTALPDGPRAYRTGDLVRIGEDGQLRHLGRADDEFKISGQRVQPAEVESALLFHPGVREAAVAGQVLPDGTRRLVARLVPEGPAPSAADVREHLRARLPAAMVPSAVEFVGRLPRTGSGKIDRAALAAPPARRAPTTGSPLEQTVTGVWCRILGIDAVAVDDDVFGLGAQSLQAIQAANRLGTELGRDVKVAWLFQHPTAGGLARFLAQGQQPRAAGPAGLPPALLADARLDPDIRPGTRSAPRDAPRRILLTGATGFVGAHLLAQLLSDTGAEIVCTVRAADVPEATGRVHAALARHGITLDERTSARLTALPADLAHPGLGLHPETLAGLAASCDAVFHNAATVSIMRDYATLRAANVESTRRLVRLAAVHATPLHYVSTLSVAPPASRAPEVPEAFLPPHEGLRHGYQQSKWAAERLLQQAAERGLPVTVHRLGRVVGPAGTGGVNERDFLWSVLRAGIPEGIVPELFEDEIWTPVDFVARALVHLSLTPETAATGPVFHHATLPRVRLADVYDWVRAYGYPVRALPLARWRERLPRSADVAATTLAFFDAAEPNAAGPDSTGLDSHDRTTATELRLGHVRADRVRAGLAGSGITCPPVDRALFFRHLDHCVTAGVLPAPAAK</sequence>
<dbReference type="NCBIfam" id="TIGR01733">
    <property type="entry name" value="AA-adenyl-dom"/>
    <property type="match status" value="1"/>
</dbReference>
<dbReference type="InterPro" id="IPR036736">
    <property type="entry name" value="ACP-like_sf"/>
</dbReference>
<evidence type="ECO:0000256" key="4">
    <source>
        <dbReference type="ARBA" id="ARBA00022598"/>
    </source>
</evidence>
<evidence type="ECO:0000256" key="2">
    <source>
        <dbReference type="ARBA" id="ARBA00022450"/>
    </source>
</evidence>
<dbReference type="PANTHER" id="PTHR44845">
    <property type="entry name" value="CARRIER DOMAIN-CONTAINING PROTEIN"/>
    <property type="match status" value="1"/>
</dbReference>
<feature type="compositionally biased region" description="Basic and acidic residues" evidence="5">
    <location>
        <begin position="606"/>
        <end position="617"/>
    </location>
</feature>
<reference evidence="7 8" key="1">
    <citation type="submission" date="2021-06" db="EMBL/GenBank/DDBJ databases">
        <title>Ecological speciation of a Streptomyces species isolated from different habitats and geographic origins.</title>
        <authorList>
            <person name="Wang J."/>
        </authorList>
    </citation>
    <scope>NUCLEOTIDE SEQUENCE [LARGE SCALE GENOMIC DNA]</scope>
    <source>
        <strain evidence="7 8">FXJ8.012</strain>
    </source>
</reference>
<dbReference type="EMBL" id="JAHSTP010000004">
    <property type="protein sequence ID" value="MBZ6152052.1"/>
    <property type="molecule type" value="Genomic_DNA"/>
</dbReference>
<dbReference type="Proteomes" id="UP000758701">
    <property type="component" value="Unassembled WGS sequence"/>
</dbReference>
<evidence type="ECO:0000313" key="8">
    <source>
        <dbReference type="Proteomes" id="UP000758701"/>
    </source>
</evidence>
<dbReference type="InterPro" id="IPR001242">
    <property type="entry name" value="Condensation_dom"/>
</dbReference>
<comment type="caution">
    <text evidence="7">The sequence shown here is derived from an EMBL/GenBank/DDBJ whole genome shotgun (WGS) entry which is preliminary data.</text>
</comment>
<evidence type="ECO:0000256" key="1">
    <source>
        <dbReference type="ARBA" id="ARBA00001957"/>
    </source>
</evidence>
<gene>
    <name evidence="7" type="ORF">KVH32_12910</name>
</gene>
<dbReference type="InterPro" id="IPR025110">
    <property type="entry name" value="AMP-bd_C"/>
</dbReference>
<feature type="domain" description="Carrier" evidence="6">
    <location>
        <begin position="985"/>
        <end position="1060"/>
    </location>
</feature>
<proteinExistence type="predicted"/>
<dbReference type="SUPFAM" id="SSF51735">
    <property type="entry name" value="NAD(P)-binding Rossmann-fold domains"/>
    <property type="match status" value="1"/>
</dbReference>
<accession>A0ABS7W3F4</accession>
<dbReference type="SUPFAM" id="SSF56801">
    <property type="entry name" value="Acetyl-CoA synthetase-like"/>
    <property type="match status" value="1"/>
</dbReference>
<comment type="cofactor">
    <cofactor evidence="1">
        <name>pantetheine 4'-phosphate</name>
        <dbReference type="ChEBI" id="CHEBI:47942"/>
    </cofactor>
</comment>
<keyword evidence="2" id="KW-0596">Phosphopantetheine</keyword>
<dbReference type="InterPro" id="IPR010071">
    <property type="entry name" value="AA_adenyl_dom"/>
</dbReference>
<dbReference type="InterPro" id="IPR010080">
    <property type="entry name" value="Thioester_reductase-like_dom"/>
</dbReference>
<name>A0ABS7W3F4_STROV</name>
<dbReference type="InterPro" id="IPR020845">
    <property type="entry name" value="AMP-binding_CS"/>
</dbReference>
<dbReference type="PANTHER" id="PTHR44845:SF6">
    <property type="entry name" value="BETA-ALANINE-ACTIVATING ENZYME"/>
    <property type="match status" value="1"/>
</dbReference>
<dbReference type="InterPro" id="IPR013120">
    <property type="entry name" value="FAR_NAD-bd"/>
</dbReference>
<dbReference type="SUPFAM" id="SSF52777">
    <property type="entry name" value="CoA-dependent acyltransferases"/>
    <property type="match status" value="2"/>
</dbReference>
<dbReference type="Gene3D" id="3.40.50.12780">
    <property type="entry name" value="N-terminal domain of ligase-like"/>
    <property type="match status" value="1"/>
</dbReference>
<dbReference type="Gene3D" id="3.30.559.30">
    <property type="entry name" value="Nonribosomal peptide synthetase, condensation domain"/>
    <property type="match status" value="1"/>
</dbReference>
<dbReference type="InterPro" id="IPR009081">
    <property type="entry name" value="PP-bd_ACP"/>
</dbReference>
<evidence type="ECO:0000259" key="6">
    <source>
        <dbReference type="PROSITE" id="PS50075"/>
    </source>
</evidence>
<evidence type="ECO:0000256" key="5">
    <source>
        <dbReference type="SAM" id="MobiDB-lite"/>
    </source>
</evidence>
<dbReference type="Pfam" id="PF00501">
    <property type="entry name" value="AMP-binding"/>
    <property type="match status" value="1"/>
</dbReference>
<dbReference type="Pfam" id="PF07993">
    <property type="entry name" value="NAD_binding_4"/>
    <property type="match status" value="1"/>
</dbReference>
<dbReference type="CDD" id="cd05930">
    <property type="entry name" value="A_NRPS"/>
    <property type="match status" value="1"/>
</dbReference>
<dbReference type="PROSITE" id="PS00455">
    <property type="entry name" value="AMP_BINDING"/>
    <property type="match status" value="1"/>
</dbReference>
<dbReference type="Gene3D" id="3.30.300.30">
    <property type="match status" value="1"/>
</dbReference>
<dbReference type="Gene3D" id="3.40.50.720">
    <property type="entry name" value="NAD(P)-binding Rossmann-like Domain"/>
    <property type="match status" value="1"/>
</dbReference>
<keyword evidence="8" id="KW-1185">Reference proteome</keyword>
<dbReference type="Gene3D" id="1.10.1200.10">
    <property type="entry name" value="ACP-like"/>
    <property type="match status" value="1"/>
</dbReference>
<dbReference type="Pfam" id="PF00668">
    <property type="entry name" value="Condensation"/>
    <property type="match status" value="1"/>
</dbReference>
<dbReference type="RefSeq" id="WP_224309925.1">
    <property type="nucleotide sequence ID" value="NZ_JAHSST010000012.1"/>
</dbReference>
<evidence type="ECO:0000313" key="7">
    <source>
        <dbReference type="EMBL" id="MBZ6152052.1"/>
    </source>
</evidence>
<dbReference type="CDD" id="cd05235">
    <property type="entry name" value="SDR_e1"/>
    <property type="match status" value="1"/>
</dbReference>
<keyword evidence="4" id="KW-0436">Ligase</keyword>
<keyword evidence="3" id="KW-0597">Phosphoprotein</keyword>
<protein>
    <submittedName>
        <fullName evidence="7">Amino acid adenylation domain-containing protein</fullName>
    </submittedName>
</protein>
<dbReference type="InterPro" id="IPR000873">
    <property type="entry name" value="AMP-dep_synth/lig_dom"/>
</dbReference>
<dbReference type="Gene3D" id="3.30.559.10">
    <property type="entry name" value="Chloramphenicol acetyltransferase-like domain"/>
    <property type="match status" value="1"/>
</dbReference>
<dbReference type="InterPro" id="IPR042099">
    <property type="entry name" value="ANL_N_sf"/>
</dbReference>
<dbReference type="InterPro" id="IPR020806">
    <property type="entry name" value="PKS_PP-bd"/>
</dbReference>
<organism evidence="7 8">
    <name type="scientific">Streptomyces olivaceus</name>
    <dbReference type="NCBI Taxonomy" id="47716"/>
    <lineage>
        <taxon>Bacteria</taxon>
        <taxon>Bacillati</taxon>
        <taxon>Actinomycetota</taxon>
        <taxon>Actinomycetes</taxon>
        <taxon>Kitasatosporales</taxon>
        <taxon>Streptomycetaceae</taxon>
        <taxon>Streptomyces</taxon>
    </lineage>
</organism>
<dbReference type="SMART" id="SM00823">
    <property type="entry name" value="PKS_PP"/>
    <property type="match status" value="1"/>
</dbReference>
<dbReference type="Pfam" id="PF00550">
    <property type="entry name" value="PP-binding"/>
    <property type="match status" value="1"/>
</dbReference>
<dbReference type="NCBIfam" id="TIGR01746">
    <property type="entry name" value="Thioester-redct"/>
    <property type="match status" value="1"/>
</dbReference>